<sequence>MLGGISIWQLLIVLGIIILIFGTKKLRNMGGDLGSAVKGFKEAVNDDKDTTGDAQHKVGQEDDAGSRTYTQDATSEKQPDNRK</sequence>
<keyword evidence="4 9" id="KW-0812">Transmembrane</keyword>
<evidence type="ECO:0000313" key="11">
    <source>
        <dbReference type="EMBL" id="MCX2524350.1"/>
    </source>
</evidence>
<dbReference type="GO" id="GO:0043953">
    <property type="term" value="P:protein transport by the Tat complex"/>
    <property type="evidence" value="ECO:0007669"/>
    <property type="project" value="UniProtKB-UniRule"/>
</dbReference>
<feature type="region of interest" description="Disordered" evidence="10">
    <location>
        <begin position="45"/>
        <end position="83"/>
    </location>
</feature>
<comment type="subcellular location">
    <subcellularLocation>
        <location evidence="1 9">Cell membrane</location>
        <topology evidence="1 9">Single-pass membrane protein</topology>
    </subcellularLocation>
</comment>
<dbReference type="EMBL" id="JAPIVE010000002">
    <property type="protein sequence ID" value="MCX2524350.1"/>
    <property type="molecule type" value="Genomic_DNA"/>
</dbReference>
<evidence type="ECO:0000256" key="3">
    <source>
        <dbReference type="ARBA" id="ARBA00022475"/>
    </source>
</evidence>
<evidence type="ECO:0000256" key="9">
    <source>
        <dbReference type="HAMAP-Rule" id="MF_00236"/>
    </source>
</evidence>
<dbReference type="HAMAP" id="MF_00236">
    <property type="entry name" value="TatA_E"/>
    <property type="match status" value="1"/>
</dbReference>
<dbReference type="Pfam" id="PF02416">
    <property type="entry name" value="TatA_B_E"/>
    <property type="match status" value="1"/>
</dbReference>
<protein>
    <recommendedName>
        <fullName evidence="9">Sec-independent protein translocase protein TatA</fullName>
    </recommendedName>
</protein>
<comment type="similarity">
    <text evidence="9">Belongs to the TatA/E family.</text>
</comment>
<dbReference type="AlphaFoldDB" id="A0AA41ZGY1"/>
<evidence type="ECO:0000256" key="8">
    <source>
        <dbReference type="ARBA" id="ARBA00023136"/>
    </source>
</evidence>
<accession>A0AA41ZGY1</accession>
<evidence type="ECO:0000256" key="6">
    <source>
        <dbReference type="ARBA" id="ARBA00022989"/>
    </source>
</evidence>
<keyword evidence="7 9" id="KW-0811">Translocation</keyword>
<keyword evidence="8 9" id="KW-0472">Membrane</keyword>
<dbReference type="PANTHER" id="PTHR42982:SF1">
    <property type="entry name" value="SEC-INDEPENDENT PROTEIN TRANSLOCASE PROTEIN TATA"/>
    <property type="match status" value="1"/>
</dbReference>
<feature type="compositionally biased region" description="Basic and acidic residues" evidence="10">
    <location>
        <begin position="74"/>
        <end position="83"/>
    </location>
</feature>
<feature type="compositionally biased region" description="Basic and acidic residues" evidence="10">
    <location>
        <begin position="45"/>
        <end position="60"/>
    </location>
</feature>
<dbReference type="GO" id="GO:0033281">
    <property type="term" value="C:TAT protein transport complex"/>
    <property type="evidence" value="ECO:0007669"/>
    <property type="project" value="UniProtKB-UniRule"/>
</dbReference>
<comment type="caution">
    <text evidence="11">The sequence shown here is derived from an EMBL/GenBank/DDBJ whole genome shotgun (WGS) entry which is preliminary data.</text>
</comment>
<dbReference type="NCBIfam" id="TIGR01411">
    <property type="entry name" value="tatAE"/>
    <property type="match status" value="1"/>
</dbReference>
<name>A0AA41ZGY1_9GAMM</name>
<proteinExistence type="inferred from homology"/>
<dbReference type="Proteomes" id="UP001165678">
    <property type="component" value="Unassembled WGS sequence"/>
</dbReference>
<evidence type="ECO:0000256" key="4">
    <source>
        <dbReference type="ARBA" id="ARBA00022692"/>
    </source>
</evidence>
<evidence type="ECO:0000256" key="1">
    <source>
        <dbReference type="ARBA" id="ARBA00004162"/>
    </source>
</evidence>
<keyword evidence="5 9" id="KW-0653">Protein transport</keyword>
<dbReference type="PANTHER" id="PTHR42982">
    <property type="entry name" value="SEC-INDEPENDENT PROTEIN TRANSLOCASE PROTEIN TATA"/>
    <property type="match status" value="1"/>
</dbReference>
<dbReference type="InterPro" id="IPR006312">
    <property type="entry name" value="TatA/E"/>
</dbReference>
<evidence type="ECO:0000256" key="2">
    <source>
        <dbReference type="ARBA" id="ARBA00022448"/>
    </source>
</evidence>
<evidence type="ECO:0000256" key="10">
    <source>
        <dbReference type="SAM" id="MobiDB-lite"/>
    </source>
</evidence>
<dbReference type="GO" id="GO:0008320">
    <property type="term" value="F:protein transmembrane transporter activity"/>
    <property type="evidence" value="ECO:0007669"/>
    <property type="project" value="UniProtKB-UniRule"/>
</dbReference>
<dbReference type="NCBIfam" id="NF002813">
    <property type="entry name" value="PRK02958.1"/>
    <property type="match status" value="1"/>
</dbReference>
<gene>
    <name evidence="9 11" type="primary">tatA</name>
    <name evidence="11" type="ORF">OQ287_08855</name>
</gene>
<keyword evidence="12" id="KW-1185">Reference proteome</keyword>
<dbReference type="InterPro" id="IPR003369">
    <property type="entry name" value="TatA/B/E"/>
</dbReference>
<evidence type="ECO:0000256" key="7">
    <source>
        <dbReference type="ARBA" id="ARBA00023010"/>
    </source>
</evidence>
<reference evidence="11" key="1">
    <citation type="submission" date="2022-11" db="EMBL/GenBank/DDBJ databases">
        <title>Larsenimonas rhizosphaerae sp. nov., isolated from a tidal mudflat.</title>
        <authorList>
            <person name="Lee S.D."/>
            <person name="Kim I.S."/>
        </authorList>
    </citation>
    <scope>NUCLEOTIDE SEQUENCE</scope>
    <source>
        <strain evidence="11">GH2-1</strain>
    </source>
</reference>
<keyword evidence="3 9" id="KW-1003">Cell membrane</keyword>
<organism evidence="11 12">
    <name type="scientific">Larsenimonas rhizosphaerae</name>
    <dbReference type="NCBI Taxonomy" id="2944682"/>
    <lineage>
        <taxon>Bacteria</taxon>
        <taxon>Pseudomonadati</taxon>
        <taxon>Pseudomonadota</taxon>
        <taxon>Gammaproteobacteria</taxon>
        <taxon>Oceanospirillales</taxon>
        <taxon>Halomonadaceae</taxon>
        <taxon>Larsenimonas</taxon>
    </lineage>
</organism>
<feature type="transmembrane region" description="Helical" evidence="9">
    <location>
        <begin position="6"/>
        <end position="23"/>
    </location>
</feature>
<evidence type="ECO:0000313" key="12">
    <source>
        <dbReference type="Proteomes" id="UP001165678"/>
    </source>
</evidence>
<evidence type="ECO:0000256" key="5">
    <source>
        <dbReference type="ARBA" id="ARBA00022927"/>
    </source>
</evidence>
<comment type="subunit">
    <text evidence="9">The Tat system comprises two distinct complexes: a TatABC complex, containing multiple copies of TatA, TatB and TatC subunits, and a separate TatA complex, containing only TatA subunits. Substrates initially bind to the TatABC complex, which probably triggers association of the separate TatA complex to form the active translocon.</text>
</comment>
<comment type="function">
    <text evidence="9">Part of the twin-arginine translocation (Tat) system that transports large folded proteins containing a characteristic twin-arginine motif in their signal peptide across membranes. TatA could form the protein-conducting channel of the Tat system.</text>
</comment>
<keyword evidence="6 9" id="KW-1133">Transmembrane helix</keyword>
<dbReference type="RefSeq" id="WP_250935346.1">
    <property type="nucleotide sequence ID" value="NZ_JAMLJK010000001.1"/>
</dbReference>
<dbReference type="Gene3D" id="1.20.5.3310">
    <property type="match status" value="1"/>
</dbReference>
<keyword evidence="2 9" id="KW-0813">Transport</keyword>